<protein>
    <submittedName>
        <fullName evidence="1">Uncharacterized protein</fullName>
    </submittedName>
</protein>
<dbReference type="Proteomes" id="UP001341840">
    <property type="component" value="Unassembled WGS sequence"/>
</dbReference>
<reference evidence="1 2" key="1">
    <citation type="journal article" date="2023" name="Plants (Basel)">
        <title>Bridging the Gap: Combining Genomics and Transcriptomics Approaches to Understand Stylosanthes scabra, an Orphan Legume from the Brazilian Caatinga.</title>
        <authorList>
            <person name="Ferreira-Neto J.R.C."/>
            <person name="da Silva M.D."/>
            <person name="Binneck E."/>
            <person name="de Melo N.F."/>
            <person name="da Silva R.H."/>
            <person name="de Melo A.L.T.M."/>
            <person name="Pandolfi V."/>
            <person name="Bustamante F.O."/>
            <person name="Brasileiro-Vidal A.C."/>
            <person name="Benko-Iseppon A.M."/>
        </authorList>
    </citation>
    <scope>NUCLEOTIDE SEQUENCE [LARGE SCALE GENOMIC DNA]</scope>
    <source>
        <tissue evidence="1">Leaves</tissue>
    </source>
</reference>
<evidence type="ECO:0000313" key="1">
    <source>
        <dbReference type="EMBL" id="MED6112547.1"/>
    </source>
</evidence>
<sequence length="137" mass="15170">MVEGLDHLHVYPLGYDGPLVNVLSWAVGKRASSQAGARLKLERGRTPVTRSWNGGGVDLQGHSDAQVNKVQEKRENKLSLFKLISPKYDQPPSSSLISRKRETKVPDCNTSSLKPFFKQQVEKALSSSQVVKIKKGE</sequence>
<dbReference type="EMBL" id="JASCZI010000586">
    <property type="protein sequence ID" value="MED6112547.1"/>
    <property type="molecule type" value="Genomic_DNA"/>
</dbReference>
<name>A0ABU6QKM8_9FABA</name>
<evidence type="ECO:0000313" key="2">
    <source>
        <dbReference type="Proteomes" id="UP001341840"/>
    </source>
</evidence>
<organism evidence="1 2">
    <name type="scientific">Stylosanthes scabra</name>
    <dbReference type="NCBI Taxonomy" id="79078"/>
    <lineage>
        <taxon>Eukaryota</taxon>
        <taxon>Viridiplantae</taxon>
        <taxon>Streptophyta</taxon>
        <taxon>Embryophyta</taxon>
        <taxon>Tracheophyta</taxon>
        <taxon>Spermatophyta</taxon>
        <taxon>Magnoliopsida</taxon>
        <taxon>eudicotyledons</taxon>
        <taxon>Gunneridae</taxon>
        <taxon>Pentapetalae</taxon>
        <taxon>rosids</taxon>
        <taxon>fabids</taxon>
        <taxon>Fabales</taxon>
        <taxon>Fabaceae</taxon>
        <taxon>Papilionoideae</taxon>
        <taxon>50 kb inversion clade</taxon>
        <taxon>dalbergioids sensu lato</taxon>
        <taxon>Dalbergieae</taxon>
        <taxon>Pterocarpus clade</taxon>
        <taxon>Stylosanthes</taxon>
    </lineage>
</organism>
<gene>
    <name evidence="1" type="ORF">PIB30_062698</name>
</gene>
<accession>A0ABU6QKM8</accession>
<comment type="caution">
    <text evidence="1">The sequence shown here is derived from an EMBL/GenBank/DDBJ whole genome shotgun (WGS) entry which is preliminary data.</text>
</comment>
<keyword evidence="2" id="KW-1185">Reference proteome</keyword>
<proteinExistence type="predicted"/>